<name>A0AAD6UCA8_9AGAR</name>
<reference evidence="2" key="1">
    <citation type="submission" date="2023-03" db="EMBL/GenBank/DDBJ databases">
        <title>Massive genome expansion in bonnet fungi (Mycena s.s.) driven by repeated elements and novel gene families across ecological guilds.</title>
        <authorList>
            <consortium name="Lawrence Berkeley National Laboratory"/>
            <person name="Harder C.B."/>
            <person name="Miyauchi S."/>
            <person name="Viragh M."/>
            <person name="Kuo A."/>
            <person name="Thoen E."/>
            <person name="Andreopoulos B."/>
            <person name="Lu D."/>
            <person name="Skrede I."/>
            <person name="Drula E."/>
            <person name="Henrissat B."/>
            <person name="Morin E."/>
            <person name="Kohler A."/>
            <person name="Barry K."/>
            <person name="LaButti K."/>
            <person name="Morin E."/>
            <person name="Salamov A."/>
            <person name="Lipzen A."/>
            <person name="Mereny Z."/>
            <person name="Hegedus B."/>
            <person name="Baldrian P."/>
            <person name="Stursova M."/>
            <person name="Weitz H."/>
            <person name="Taylor A."/>
            <person name="Grigoriev I.V."/>
            <person name="Nagy L.G."/>
            <person name="Martin F."/>
            <person name="Kauserud H."/>
        </authorList>
    </citation>
    <scope>NUCLEOTIDE SEQUENCE</scope>
    <source>
        <strain evidence="2">CBHHK173m</strain>
    </source>
</reference>
<proteinExistence type="predicted"/>
<dbReference type="AlphaFoldDB" id="A0AAD6UCA8"/>
<keyword evidence="3" id="KW-1185">Reference proteome</keyword>
<dbReference type="GO" id="GO:0032259">
    <property type="term" value="P:methylation"/>
    <property type="evidence" value="ECO:0007669"/>
    <property type="project" value="UniProtKB-KW"/>
</dbReference>
<feature type="region of interest" description="Disordered" evidence="1">
    <location>
        <begin position="1"/>
        <end position="37"/>
    </location>
</feature>
<gene>
    <name evidence="2" type="ORF">B0H15DRAFT_31428</name>
</gene>
<dbReference type="EMBL" id="JARJCN010000010">
    <property type="protein sequence ID" value="KAJ7097086.1"/>
    <property type="molecule type" value="Genomic_DNA"/>
</dbReference>
<protein>
    <submittedName>
        <fullName evidence="2">SAM-dependent methyltransferase-like protein</fullName>
    </submittedName>
</protein>
<keyword evidence="2" id="KW-0808">Transferase</keyword>
<evidence type="ECO:0000313" key="2">
    <source>
        <dbReference type="EMBL" id="KAJ7097086.1"/>
    </source>
</evidence>
<feature type="compositionally biased region" description="Polar residues" evidence="1">
    <location>
        <begin position="7"/>
        <end position="16"/>
    </location>
</feature>
<accession>A0AAD6UCA8</accession>
<dbReference type="Proteomes" id="UP001222325">
    <property type="component" value="Unassembled WGS sequence"/>
</dbReference>
<dbReference type="CDD" id="cd02440">
    <property type="entry name" value="AdoMet_MTases"/>
    <property type="match status" value="1"/>
</dbReference>
<feature type="compositionally biased region" description="Low complexity" evidence="1">
    <location>
        <begin position="17"/>
        <end position="32"/>
    </location>
</feature>
<keyword evidence="2" id="KW-0489">Methyltransferase</keyword>
<sequence>MIVGASNLATSPASQDPATPAETASPTPAETSQTPAEELARLSGYGPTSPVAQAQYRLDLVAHWPLRAGARVLELGCGQGDTTLALAAAVGPAGHVDAVDPGPLDYGAPTTLGQAHAVVSAGPLGARIAWVQADPLAFLAAHPEDRWDAAVLAHSLWYFASPALIRATLAALAPRVTHVCVAEWSLEGGAGAAPHVLAVLAQGALEGRKPAAESEANVRTVVGPARIKALAGEAGLELRREARVVPGKGVHDGQWEVLHAVREEFGAEVERFVRDERERAGVYAIQDAVKASVERVGGVRNVETMDGWVAVFEAKT</sequence>
<dbReference type="GO" id="GO:0008168">
    <property type="term" value="F:methyltransferase activity"/>
    <property type="evidence" value="ECO:0007669"/>
    <property type="project" value="UniProtKB-KW"/>
</dbReference>
<dbReference type="InterPro" id="IPR029063">
    <property type="entry name" value="SAM-dependent_MTases_sf"/>
</dbReference>
<organism evidence="2 3">
    <name type="scientific">Mycena belliarum</name>
    <dbReference type="NCBI Taxonomy" id="1033014"/>
    <lineage>
        <taxon>Eukaryota</taxon>
        <taxon>Fungi</taxon>
        <taxon>Dikarya</taxon>
        <taxon>Basidiomycota</taxon>
        <taxon>Agaricomycotina</taxon>
        <taxon>Agaricomycetes</taxon>
        <taxon>Agaricomycetidae</taxon>
        <taxon>Agaricales</taxon>
        <taxon>Marasmiineae</taxon>
        <taxon>Mycenaceae</taxon>
        <taxon>Mycena</taxon>
    </lineage>
</organism>
<dbReference type="Pfam" id="PF13489">
    <property type="entry name" value="Methyltransf_23"/>
    <property type="match status" value="1"/>
</dbReference>
<evidence type="ECO:0000256" key="1">
    <source>
        <dbReference type="SAM" id="MobiDB-lite"/>
    </source>
</evidence>
<evidence type="ECO:0000313" key="3">
    <source>
        <dbReference type="Proteomes" id="UP001222325"/>
    </source>
</evidence>
<dbReference type="SUPFAM" id="SSF53335">
    <property type="entry name" value="S-adenosyl-L-methionine-dependent methyltransferases"/>
    <property type="match status" value="1"/>
</dbReference>
<comment type="caution">
    <text evidence="2">The sequence shown here is derived from an EMBL/GenBank/DDBJ whole genome shotgun (WGS) entry which is preliminary data.</text>
</comment>
<dbReference type="Gene3D" id="3.40.50.150">
    <property type="entry name" value="Vaccinia Virus protein VP39"/>
    <property type="match status" value="1"/>
</dbReference>